<gene>
    <name evidence="1" type="ORF">BC936DRAFT_142454</name>
</gene>
<comment type="caution">
    <text evidence="1">The sequence shown here is derived from an EMBL/GenBank/DDBJ whole genome shotgun (WGS) entry which is preliminary data.</text>
</comment>
<dbReference type="Proteomes" id="UP000268093">
    <property type="component" value="Unassembled WGS sequence"/>
</dbReference>
<evidence type="ECO:0000313" key="2">
    <source>
        <dbReference type="Proteomes" id="UP000268093"/>
    </source>
</evidence>
<dbReference type="EMBL" id="RBNI01022751">
    <property type="protein sequence ID" value="RUO96193.1"/>
    <property type="molecule type" value="Genomic_DNA"/>
</dbReference>
<protein>
    <submittedName>
        <fullName evidence="1">Uncharacterized protein</fullName>
    </submittedName>
</protein>
<proteinExistence type="predicted"/>
<name>A0A433A0U2_9FUNG</name>
<evidence type="ECO:0000313" key="1">
    <source>
        <dbReference type="EMBL" id="RUO96193.1"/>
    </source>
</evidence>
<reference evidence="1 2" key="1">
    <citation type="journal article" date="2018" name="New Phytol.">
        <title>Phylogenomics of Endogonaceae and evolution of mycorrhizas within Mucoromycota.</title>
        <authorList>
            <person name="Chang Y."/>
            <person name="Desiro A."/>
            <person name="Na H."/>
            <person name="Sandor L."/>
            <person name="Lipzen A."/>
            <person name="Clum A."/>
            <person name="Barry K."/>
            <person name="Grigoriev I.V."/>
            <person name="Martin F.M."/>
            <person name="Stajich J.E."/>
            <person name="Smith M.E."/>
            <person name="Bonito G."/>
            <person name="Spatafora J.W."/>
        </authorList>
    </citation>
    <scope>NUCLEOTIDE SEQUENCE [LARGE SCALE GENOMIC DNA]</scope>
    <source>
        <strain evidence="1 2">GMNB39</strain>
    </source>
</reference>
<dbReference type="AlphaFoldDB" id="A0A433A0U2"/>
<organism evidence="1 2">
    <name type="scientific">Jimgerdemannia flammicorona</name>
    <dbReference type="NCBI Taxonomy" id="994334"/>
    <lineage>
        <taxon>Eukaryota</taxon>
        <taxon>Fungi</taxon>
        <taxon>Fungi incertae sedis</taxon>
        <taxon>Mucoromycota</taxon>
        <taxon>Mucoromycotina</taxon>
        <taxon>Endogonomycetes</taxon>
        <taxon>Endogonales</taxon>
        <taxon>Endogonaceae</taxon>
        <taxon>Jimgerdemannia</taxon>
    </lineage>
</organism>
<accession>A0A433A0U2</accession>
<sequence length="132" mass="14169">MLSLVCDTPIARAAHGFDILVQCPSGSLVRRCCPSGAPFLELGVGYGEVDGLAVGVDRDHVAVAHQRDRATLLRLRRDVPDDEALERKLEEGEGRTYVTAAGEATVGEESHVLAEAGAHDGARGFYWHMEGN</sequence>
<keyword evidence="2" id="KW-1185">Reference proteome</keyword>